<dbReference type="InterPro" id="IPR011032">
    <property type="entry name" value="GroES-like_sf"/>
</dbReference>
<dbReference type="InterPro" id="IPR036291">
    <property type="entry name" value="NAD(P)-bd_dom_sf"/>
</dbReference>
<accession>A0A381SLT0</accession>
<dbReference type="InterPro" id="IPR020843">
    <property type="entry name" value="ER"/>
</dbReference>
<dbReference type="SUPFAM" id="SSF51735">
    <property type="entry name" value="NAD(P)-binding Rossmann-fold domains"/>
    <property type="match status" value="1"/>
</dbReference>
<dbReference type="Gene3D" id="3.40.50.720">
    <property type="entry name" value="NAD(P)-binding Rossmann-like Domain"/>
    <property type="match status" value="1"/>
</dbReference>
<dbReference type="Pfam" id="PF08240">
    <property type="entry name" value="ADH_N"/>
    <property type="match status" value="1"/>
</dbReference>
<name>A0A381SLT0_9ZZZZ</name>
<protein>
    <recommendedName>
        <fullName evidence="4">Enoyl reductase (ER) domain-containing protein</fullName>
    </recommendedName>
</protein>
<feature type="compositionally biased region" description="Gly residues" evidence="3">
    <location>
        <begin position="45"/>
        <end position="56"/>
    </location>
</feature>
<dbReference type="GO" id="GO:0016651">
    <property type="term" value="F:oxidoreductase activity, acting on NAD(P)H"/>
    <property type="evidence" value="ECO:0007669"/>
    <property type="project" value="TreeGrafter"/>
</dbReference>
<reference evidence="5" key="1">
    <citation type="submission" date="2018-05" db="EMBL/GenBank/DDBJ databases">
        <authorList>
            <person name="Lanie J.A."/>
            <person name="Ng W.-L."/>
            <person name="Kazmierczak K.M."/>
            <person name="Andrzejewski T.M."/>
            <person name="Davidsen T.M."/>
            <person name="Wayne K.J."/>
            <person name="Tettelin H."/>
            <person name="Glass J.I."/>
            <person name="Rusch D."/>
            <person name="Podicherti R."/>
            <person name="Tsui H.-C.T."/>
            <person name="Winkler M.E."/>
        </authorList>
    </citation>
    <scope>NUCLEOTIDE SEQUENCE</scope>
</reference>
<dbReference type="SMART" id="SM00829">
    <property type="entry name" value="PKS_ER"/>
    <property type="match status" value="1"/>
</dbReference>
<keyword evidence="1" id="KW-0521">NADP</keyword>
<dbReference type="Gene3D" id="3.90.180.10">
    <property type="entry name" value="Medium-chain alcohol dehydrogenases, catalytic domain"/>
    <property type="match status" value="1"/>
</dbReference>
<evidence type="ECO:0000259" key="4">
    <source>
        <dbReference type="SMART" id="SM00829"/>
    </source>
</evidence>
<feature type="domain" description="Enoyl reductase (ER)" evidence="4">
    <location>
        <begin position="1"/>
        <end position="332"/>
    </location>
</feature>
<dbReference type="GO" id="GO:0070402">
    <property type="term" value="F:NADPH binding"/>
    <property type="evidence" value="ECO:0007669"/>
    <property type="project" value="TreeGrafter"/>
</dbReference>
<dbReference type="InterPro" id="IPR013149">
    <property type="entry name" value="ADH-like_C"/>
</dbReference>
<dbReference type="EMBL" id="UINC01003283">
    <property type="protein sequence ID" value="SVA04966.1"/>
    <property type="molecule type" value="Genomic_DNA"/>
</dbReference>
<gene>
    <name evidence="5" type="ORF">METZ01_LOCUS57820</name>
</gene>
<evidence type="ECO:0000256" key="3">
    <source>
        <dbReference type="SAM" id="MobiDB-lite"/>
    </source>
</evidence>
<organism evidence="5">
    <name type="scientific">marine metagenome</name>
    <dbReference type="NCBI Taxonomy" id="408172"/>
    <lineage>
        <taxon>unclassified sequences</taxon>
        <taxon>metagenomes</taxon>
        <taxon>ecological metagenomes</taxon>
    </lineage>
</organism>
<proteinExistence type="predicted"/>
<feature type="non-terminal residue" evidence="5">
    <location>
        <position position="1"/>
    </location>
</feature>
<evidence type="ECO:0000256" key="1">
    <source>
        <dbReference type="ARBA" id="ARBA00022857"/>
    </source>
</evidence>
<dbReference type="InterPro" id="IPR013154">
    <property type="entry name" value="ADH-like_N"/>
</dbReference>
<dbReference type="PANTHER" id="PTHR48106">
    <property type="entry name" value="QUINONE OXIDOREDUCTASE PIG3-RELATED"/>
    <property type="match status" value="1"/>
</dbReference>
<feature type="region of interest" description="Disordered" evidence="3">
    <location>
        <begin position="35"/>
        <end position="58"/>
    </location>
</feature>
<sequence length="335" mass="34462">VPEPAEGELLIRVRACGMNNTDINTRVGWYSREVTGATPADGSGQTDGDGTWGGDGLSFPRIQGADPCGEVVATGLGIGSDILGRRVLADAWIRDPDDPGDRDRAGYLGSERDGGFAQFCSVPAANVHPVDSSFSDVELASFPCSWSTAEHMLTRSRLRAGETVVVTGASGGVGTALVQLAKLRAARVIAVTGAAKVEAVTALGADAVVDRAVDDLAGAVAEAAGGPVDVLADVVGGPAFAPLLEVVRRGGRYTTAGAIAGPMVDLDLRTLYLNDLEFHGCTVYDPAVFEALVGHIERGEVRPVVGGTFPLVDICAAQEAFLAKAHVGALVLTVD</sequence>
<dbReference type="PANTHER" id="PTHR48106:SF18">
    <property type="entry name" value="QUINONE OXIDOREDUCTASE PIG3"/>
    <property type="match status" value="1"/>
</dbReference>
<evidence type="ECO:0000313" key="5">
    <source>
        <dbReference type="EMBL" id="SVA04966.1"/>
    </source>
</evidence>
<keyword evidence="2" id="KW-0560">Oxidoreductase</keyword>
<dbReference type="AlphaFoldDB" id="A0A381SLT0"/>
<evidence type="ECO:0000256" key="2">
    <source>
        <dbReference type="ARBA" id="ARBA00023002"/>
    </source>
</evidence>
<dbReference type="SUPFAM" id="SSF50129">
    <property type="entry name" value="GroES-like"/>
    <property type="match status" value="1"/>
</dbReference>
<dbReference type="Pfam" id="PF00107">
    <property type="entry name" value="ADH_zinc_N"/>
    <property type="match status" value="1"/>
</dbReference>